<evidence type="ECO:0000313" key="2">
    <source>
        <dbReference type="Proteomes" id="UP000256964"/>
    </source>
</evidence>
<dbReference type="EMBL" id="KZ857595">
    <property type="protein sequence ID" value="RDX40043.1"/>
    <property type="molecule type" value="Genomic_DNA"/>
</dbReference>
<proteinExistence type="predicted"/>
<protein>
    <submittedName>
        <fullName evidence="1">Uncharacterized protein</fullName>
    </submittedName>
</protein>
<feature type="non-terminal residue" evidence="1">
    <location>
        <position position="1"/>
    </location>
</feature>
<name>A0A371CID9_9APHY</name>
<organism evidence="1 2">
    <name type="scientific">Lentinus brumalis</name>
    <dbReference type="NCBI Taxonomy" id="2498619"/>
    <lineage>
        <taxon>Eukaryota</taxon>
        <taxon>Fungi</taxon>
        <taxon>Dikarya</taxon>
        <taxon>Basidiomycota</taxon>
        <taxon>Agaricomycotina</taxon>
        <taxon>Agaricomycetes</taxon>
        <taxon>Polyporales</taxon>
        <taxon>Polyporaceae</taxon>
        <taxon>Lentinus</taxon>
    </lineage>
</organism>
<keyword evidence="2" id="KW-1185">Reference proteome</keyword>
<dbReference type="Proteomes" id="UP000256964">
    <property type="component" value="Unassembled WGS sequence"/>
</dbReference>
<accession>A0A371CID9</accession>
<dbReference type="STRING" id="139420.A0A371CID9"/>
<evidence type="ECO:0000313" key="1">
    <source>
        <dbReference type="EMBL" id="RDX40043.1"/>
    </source>
</evidence>
<dbReference type="OrthoDB" id="2799438at2759"/>
<gene>
    <name evidence="1" type="ORF">OH76DRAFT_1366776</name>
</gene>
<reference evidence="1 2" key="1">
    <citation type="journal article" date="2018" name="Biotechnol. Biofuels">
        <title>Integrative visual omics of the white-rot fungus Polyporus brumalis exposes the biotechnological potential of its oxidative enzymes for delignifying raw plant biomass.</title>
        <authorList>
            <person name="Miyauchi S."/>
            <person name="Rancon A."/>
            <person name="Drula E."/>
            <person name="Hage H."/>
            <person name="Chaduli D."/>
            <person name="Favel A."/>
            <person name="Grisel S."/>
            <person name="Henrissat B."/>
            <person name="Herpoel-Gimbert I."/>
            <person name="Ruiz-Duenas F.J."/>
            <person name="Chevret D."/>
            <person name="Hainaut M."/>
            <person name="Lin J."/>
            <person name="Wang M."/>
            <person name="Pangilinan J."/>
            <person name="Lipzen A."/>
            <person name="Lesage-Meessen L."/>
            <person name="Navarro D."/>
            <person name="Riley R."/>
            <person name="Grigoriev I.V."/>
            <person name="Zhou S."/>
            <person name="Raouche S."/>
            <person name="Rosso M.N."/>
        </authorList>
    </citation>
    <scope>NUCLEOTIDE SEQUENCE [LARGE SCALE GENOMIC DNA]</scope>
    <source>
        <strain evidence="1 2">BRFM 1820</strain>
    </source>
</reference>
<dbReference type="AlphaFoldDB" id="A0A371CID9"/>
<sequence>MTDFASQGRTRPDNVCDIQNCKNHQSVYTCLSRGSTLAGTIIVQPFNASKLKGGIAGSLRQEFRELELLDKITKMRYLGEVPPTVVGITRNELIYSFRKWKGEQYVPEGVHTAIQWSEDDPFPIQDKSKDSPWTVIAETKDKGKEAEPGKATTKTTQKNTAGFVAARGTQALQSLSNVGIQRKDKRKRDDQADLEAEIVQTKNFCGFPWDPVNWSCAYDSLLTILLSVYMECKPAWDEDVYNTSELLGQAGVKFSQVL</sequence>